<evidence type="ECO:0000313" key="5">
    <source>
        <dbReference type="EMBL" id="CAE8624895.1"/>
    </source>
</evidence>
<comment type="subcellular location">
    <subcellularLocation>
        <location evidence="1">Cytoplasm</location>
    </subcellularLocation>
</comment>
<protein>
    <recommendedName>
        <fullName evidence="4">CS domain-containing protein</fullName>
    </recommendedName>
</protein>
<keyword evidence="2" id="KW-0963">Cytoplasm</keyword>
<feature type="region of interest" description="Disordered" evidence="3">
    <location>
        <begin position="349"/>
        <end position="374"/>
    </location>
</feature>
<evidence type="ECO:0000256" key="3">
    <source>
        <dbReference type="SAM" id="MobiDB-lite"/>
    </source>
</evidence>
<dbReference type="InterPro" id="IPR037898">
    <property type="entry name" value="NudC_fam"/>
</dbReference>
<organism evidence="5 6">
    <name type="scientific">Polarella glacialis</name>
    <name type="common">Dinoflagellate</name>
    <dbReference type="NCBI Taxonomy" id="89957"/>
    <lineage>
        <taxon>Eukaryota</taxon>
        <taxon>Sar</taxon>
        <taxon>Alveolata</taxon>
        <taxon>Dinophyceae</taxon>
        <taxon>Suessiales</taxon>
        <taxon>Suessiaceae</taxon>
        <taxon>Polarella</taxon>
    </lineage>
</organism>
<evidence type="ECO:0000256" key="1">
    <source>
        <dbReference type="ARBA" id="ARBA00004496"/>
    </source>
</evidence>
<dbReference type="PANTHER" id="PTHR12356">
    <property type="entry name" value="NUCLEAR MOVEMENT PROTEIN NUDC"/>
    <property type="match status" value="1"/>
</dbReference>
<dbReference type="InterPro" id="IPR007052">
    <property type="entry name" value="CS_dom"/>
</dbReference>
<dbReference type="GO" id="GO:0006457">
    <property type="term" value="P:protein folding"/>
    <property type="evidence" value="ECO:0007669"/>
    <property type="project" value="TreeGrafter"/>
</dbReference>
<dbReference type="InterPro" id="IPR008978">
    <property type="entry name" value="HSP20-like_chaperone"/>
</dbReference>
<dbReference type="GO" id="GO:0005737">
    <property type="term" value="C:cytoplasm"/>
    <property type="evidence" value="ECO:0007669"/>
    <property type="project" value="UniProtKB-SubCell"/>
</dbReference>
<dbReference type="Gene3D" id="2.60.40.790">
    <property type="match status" value="1"/>
</dbReference>
<sequence length="455" mass="50975">MAPSIYPAFAADDGFFYVAIPPSTDEEMRQVLFPTPITKNDDLSFVRALRADLGQEAPHTDTAARGGFFEELFGKQGDGPQALAGGEPEAVAAKEFRKEKDRVKDTLAKVESHQLELLLSMRNLEVITMQKACFETGIKGMALYHGGKSAENQPRNDRAIEILFAAGFPPKDLRGICFLTRTEEFMERDNLAPIWQRVDFVLGDCCTDAPWVKEVREEREKTGQKERDETEWLSSMQVDVPTLACGTNDKYAWRQTDEEVEIQFVPGPFRGIRATKRDIVVKIQPRSIFVRVRGRVLLKDLKLFAEVDPSSSYWTFDQETFELQVTLCKAEPEEAWGELGAEVVKAERPGTPAEAHTSSEPMPEPTIVADEPKGVPSALPAPALRRRWTSWPRAIAAACLIYYLAVLAAWMVSKGSAASSVPSDGVTSETWRRQLRLHGVKEELQSRKLRFEHSA</sequence>
<keyword evidence="6" id="KW-1185">Reference proteome</keyword>
<feature type="domain" description="CS" evidence="4">
    <location>
        <begin position="246"/>
        <end position="340"/>
    </location>
</feature>
<dbReference type="Pfam" id="PF04969">
    <property type="entry name" value="CS"/>
    <property type="match status" value="1"/>
</dbReference>
<accession>A0A813GIU3</accession>
<dbReference type="EMBL" id="CAJNNV010028522">
    <property type="protein sequence ID" value="CAE8624895.1"/>
    <property type="molecule type" value="Genomic_DNA"/>
</dbReference>
<evidence type="ECO:0000259" key="4">
    <source>
        <dbReference type="PROSITE" id="PS51203"/>
    </source>
</evidence>
<name>A0A813GIU3_POLGL</name>
<reference evidence="5" key="1">
    <citation type="submission" date="2021-02" db="EMBL/GenBank/DDBJ databases">
        <authorList>
            <person name="Dougan E. K."/>
            <person name="Rhodes N."/>
            <person name="Thang M."/>
            <person name="Chan C."/>
        </authorList>
    </citation>
    <scope>NUCLEOTIDE SEQUENCE</scope>
</reference>
<dbReference type="AlphaFoldDB" id="A0A813GIU3"/>
<evidence type="ECO:0000313" key="6">
    <source>
        <dbReference type="Proteomes" id="UP000654075"/>
    </source>
</evidence>
<proteinExistence type="predicted"/>
<dbReference type="Proteomes" id="UP000654075">
    <property type="component" value="Unassembled WGS sequence"/>
</dbReference>
<dbReference type="GO" id="GO:0051082">
    <property type="term" value="F:unfolded protein binding"/>
    <property type="evidence" value="ECO:0007669"/>
    <property type="project" value="TreeGrafter"/>
</dbReference>
<dbReference type="CDD" id="cd06467">
    <property type="entry name" value="p23_NUDC_like"/>
    <property type="match status" value="1"/>
</dbReference>
<dbReference type="OrthoDB" id="408244at2759"/>
<comment type="caution">
    <text evidence="5">The sequence shown here is derived from an EMBL/GenBank/DDBJ whole genome shotgun (WGS) entry which is preliminary data.</text>
</comment>
<dbReference type="SUPFAM" id="SSF49764">
    <property type="entry name" value="HSP20-like chaperones"/>
    <property type="match status" value="1"/>
</dbReference>
<dbReference type="PROSITE" id="PS51203">
    <property type="entry name" value="CS"/>
    <property type="match status" value="1"/>
</dbReference>
<dbReference type="PANTHER" id="PTHR12356:SF3">
    <property type="entry name" value="NUCLEAR MIGRATION PROTEIN NUDC"/>
    <property type="match status" value="1"/>
</dbReference>
<gene>
    <name evidence="5" type="ORF">PGLA1383_LOCUS41990</name>
</gene>
<evidence type="ECO:0000256" key="2">
    <source>
        <dbReference type="ARBA" id="ARBA00022490"/>
    </source>
</evidence>